<feature type="region of interest" description="Disordered" evidence="1">
    <location>
        <begin position="139"/>
        <end position="182"/>
    </location>
</feature>
<sequence length="197" mass="21281">MSTLSEAGATPAVVPEVPFHKDVRASSDGCFCWRRVASALANVARGKHSPSEPGRRLPLGEHLLCCQPAIHSGNTCNSVGIGVWLKHEIKNSARALLGVTSTLTESPALGSRGRLGPVWTLCAESQSLVSSCTMIHELPRPAEGKTSPDFPPRRAAAGQRVKPSRQGLRKRQLPLRGNTFSPEEIEKLSHRDTRLLL</sequence>
<name>A0A7J7EV83_DICBM</name>
<protein>
    <submittedName>
        <fullName evidence="2">Uncharacterized protein</fullName>
    </submittedName>
</protein>
<comment type="caution">
    <text evidence="2">The sequence shown here is derived from an EMBL/GenBank/DDBJ whole genome shotgun (WGS) entry which is preliminary data.</text>
</comment>
<dbReference type="EMBL" id="JACDTQ010002243">
    <property type="protein sequence ID" value="KAF5919720.1"/>
    <property type="molecule type" value="Genomic_DNA"/>
</dbReference>
<organism evidence="2 3">
    <name type="scientific">Diceros bicornis minor</name>
    <name type="common">South-central black rhinoceros</name>
    <dbReference type="NCBI Taxonomy" id="77932"/>
    <lineage>
        <taxon>Eukaryota</taxon>
        <taxon>Metazoa</taxon>
        <taxon>Chordata</taxon>
        <taxon>Craniata</taxon>
        <taxon>Vertebrata</taxon>
        <taxon>Euteleostomi</taxon>
        <taxon>Mammalia</taxon>
        <taxon>Eutheria</taxon>
        <taxon>Laurasiatheria</taxon>
        <taxon>Perissodactyla</taxon>
        <taxon>Rhinocerotidae</taxon>
        <taxon>Diceros</taxon>
    </lineage>
</organism>
<keyword evidence="3" id="KW-1185">Reference proteome</keyword>
<evidence type="ECO:0000313" key="3">
    <source>
        <dbReference type="Proteomes" id="UP000551758"/>
    </source>
</evidence>
<accession>A0A7J7EV83</accession>
<gene>
    <name evidence="2" type="ORF">HPG69_000321</name>
</gene>
<proteinExistence type="predicted"/>
<reference evidence="2 3" key="1">
    <citation type="journal article" date="2020" name="Mol. Biol. Evol.">
        <title>Interspecific Gene Flow and the Evolution of Specialization in Black and White Rhinoceros.</title>
        <authorList>
            <person name="Moodley Y."/>
            <person name="Westbury M.V."/>
            <person name="Russo I.M."/>
            <person name="Gopalakrishnan S."/>
            <person name="Rakotoarivelo A."/>
            <person name="Olsen R.A."/>
            <person name="Prost S."/>
            <person name="Tunstall T."/>
            <person name="Ryder O.A."/>
            <person name="Dalen L."/>
            <person name="Bruford M.W."/>
        </authorList>
    </citation>
    <scope>NUCLEOTIDE SEQUENCE [LARGE SCALE GENOMIC DNA]</scope>
    <source>
        <strain evidence="2">SBR-YM</strain>
        <tissue evidence="2">Skin</tissue>
    </source>
</reference>
<evidence type="ECO:0000256" key="1">
    <source>
        <dbReference type="SAM" id="MobiDB-lite"/>
    </source>
</evidence>
<dbReference type="Proteomes" id="UP000551758">
    <property type="component" value="Unassembled WGS sequence"/>
</dbReference>
<evidence type="ECO:0000313" key="2">
    <source>
        <dbReference type="EMBL" id="KAF5919720.1"/>
    </source>
</evidence>
<dbReference type="AlphaFoldDB" id="A0A7J7EV83"/>